<evidence type="ECO:0000313" key="8">
    <source>
        <dbReference type="Proteomes" id="UP000255523"/>
    </source>
</evidence>
<dbReference type="PANTHER" id="PTHR43420">
    <property type="entry name" value="ACETYLTRANSFERASE"/>
    <property type="match status" value="1"/>
</dbReference>
<keyword evidence="2 5" id="KW-0963">Cytoplasm</keyword>
<evidence type="ECO:0000313" key="7">
    <source>
        <dbReference type="EMBL" id="SUO04562.1"/>
    </source>
</evidence>
<dbReference type="AlphaFoldDB" id="A0A380LP05"/>
<reference evidence="7 8" key="1">
    <citation type="submission" date="2018-06" db="EMBL/GenBank/DDBJ databases">
        <authorList>
            <consortium name="Pathogen Informatics"/>
            <person name="Doyle S."/>
        </authorList>
    </citation>
    <scope>NUCLEOTIDE SEQUENCE [LARGE SCALE GENOMIC DNA]</scope>
    <source>
        <strain evidence="7 8">NCTC11087</strain>
    </source>
</reference>
<comment type="function">
    <text evidence="5">Acetylates the N-terminal alanine of ribosomal protein bS18.</text>
</comment>
<dbReference type="OrthoDB" id="9794566at2"/>
<dbReference type="RefSeq" id="WP_081637632.1">
    <property type="nucleotide sequence ID" value="NZ_JACJKL010000003.1"/>
</dbReference>
<dbReference type="InterPro" id="IPR050680">
    <property type="entry name" value="YpeA/RimI_acetyltransf"/>
</dbReference>
<name>A0A380LP05_9FIRM</name>
<keyword evidence="3 7" id="KW-0808">Transferase</keyword>
<evidence type="ECO:0000259" key="6">
    <source>
        <dbReference type="PROSITE" id="PS51186"/>
    </source>
</evidence>
<evidence type="ECO:0000256" key="4">
    <source>
        <dbReference type="ARBA" id="ARBA00023315"/>
    </source>
</evidence>
<dbReference type="GeneID" id="77462433"/>
<keyword evidence="4 7" id="KW-0012">Acyltransferase</keyword>
<dbReference type="SUPFAM" id="SSF55729">
    <property type="entry name" value="Acyl-CoA N-acyltransferases (Nat)"/>
    <property type="match status" value="1"/>
</dbReference>
<comment type="similarity">
    <text evidence="1 5">Belongs to the acetyltransferase family. RimI subfamily.</text>
</comment>
<dbReference type="GO" id="GO:0005737">
    <property type="term" value="C:cytoplasm"/>
    <property type="evidence" value="ECO:0007669"/>
    <property type="project" value="UniProtKB-SubCell"/>
</dbReference>
<dbReference type="Gene3D" id="3.40.630.30">
    <property type="match status" value="1"/>
</dbReference>
<dbReference type="PANTHER" id="PTHR43420:SF12">
    <property type="entry name" value="N-ACETYLTRANSFERASE DOMAIN-CONTAINING PROTEIN"/>
    <property type="match status" value="1"/>
</dbReference>
<feature type="domain" description="N-acetyltransferase" evidence="6">
    <location>
        <begin position="1"/>
        <end position="144"/>
    </location>
</feature>
<dbReference type="Proteomes" id="UP000255523">
    <property type="component" value="Unassembled WGS sequence"/>
</dbReference>
<evidence type="ECO:0000256" key="2">
    <source>
        <dbReference type="ARBA" id="ARBA00022490"/>
    </source>
</evidence>
<dbReference type="CDD" id="cd04301">
    <property type="entry name" value="NAT_SF"/>
    <property type="match status" value="1"/>
</dbReference>
<evidence type="ECO:0000256" key="1">
    <source>
        <dbReference type="ARBA" id="ARBA00005395"/>
    </source>
</evidence>
<dbReference type="InterPro" id="IPR006464">
    <property type="entry name" value="AcTrfase_RimI/Ard1"/>
</dbReference>
<comment type="subcellular location">
    <subcellularLocation>
        <location evidence="5">Cytoplasm</location>
    </subcellularLocation>
</comment>
<dbReference type="InterPro" id="IPR000182">
    <property type="entry name" value="GNAT_dom"/>
</dbReference>
<keyword evidence="8" id="KW-1185">Reference proteome</keyword>
<dbReference type="InterPro" id="IPR016181">
    <property type="entry name" value="Acyl_CoA_acyltransferase"/>
</dbReference>
<accession>A0A380LP05</accession>
<dbReference type="EC" id="2.3.1.266" evidence="5"/>
<dbReference type="Pfam" id="PF00583">
    <property type="entry name" value="Acetyltransf_1"/>
    <property type="match status" value="1"/>
</dbReference>
<protein>
    <recommendedName>
        <fullName evidence="5">[Ribosomal protein bS18]-alanine N-acetyltransferase</fullName>
        <ecNumber evidence="5">2.3.1.266</ecNumber>
    </recommendedName>
</protein>
<organism evidence="7 8">
    <name type="scientific">Faecalicoccus pleomorphus</name>
    <dbReference type="NCBI Taxonomy" id="1323"/>
    <lineage>
        <taxon>Bacteria</taxon>
        <taxon>Bacillati</taxon>
        <taxon>Bacillota</taxon>
        <taxon>Erysipelotrichia</taxon>
        <taxon>Erysipelotrichales</taxon>
        <taxon>Erysipelotrichaceae</taxon>
        <taxon>Faecalicoccus</taxon>
    </lineage>
</organism>
<dbReference type="PROSITE" id="PS51186">
    <property type="entry name" value="GNAT"/>
    <property type="match status" value="1"/>
</dbReference>
<proteinExistence type="inferred from homology"/>
<gene>
    <name evidence="7" type="primary">rimI</name>
    <name evidence="7" type="ORF">NCTC11087_01483</name>
</gene>
<evidence type="ECO:0000256" key="3">
    <source>
        <dbReference type="ARBA" id="ARBA00022679"/>
    </source>
</evidence>
<evidence type="ECO:0000256" key="5">
    <source>
        <dbReference type="RuleBase" id="RU363094"/>
    </source>
</evidence>
<dbReference type="GO" id="GO:0008999">
    <property type="term" value="F:protein-N-terminal-alanine acetyltransferase activity"/>
    <property type="evidence" value="ECO:0007669"/>
    <property type="project" value="UniProtKB-EC"/>
</dbReference>
<sequence>MNITEMKESDLDIVVELEKQCFKQPWNKEQCLYELQENPFSTGYLLKEDDHIVGYAFLWITFEIAQLARIGIDPACRKKGYGTYLMDALCKQAREAQSEFLSLEVRESNQAALKLYEKLGLIPVNVSKNYYPDGENAVVMSMAL</sequence>
<comment type="catalytic activity">
    <reaction evidence="5">
        <text>N-terminal L-alanyl-[ribosomal protein bS18] + acetyl-CoA = N-terminal N(alpha)-acetyl-L-alanyl-[ribosomal protein bS18] + CoA + H(+)</text>
        <dbReference type="Rhea" id="RHEA:43756"/>
        <dbReference type="Rhea" id="RHEA-COMP:10676"/>
        <dbReference type="Rhea" id="RHEA-COMP:10677"/>
        <dbReference type="ChEBI" id="CHEBI:15378"/>
        <dbReference type="ChEBI" id="CHEBI:57287"/>
        <dbReference type="ChEBI" id="CHEBI:57288"/>
        <dbReference type="ChEBI" id="CHEBI:64718"/>
        <dbReference type="ChEBI" id="CHEBI:83683"/>
        <dbReference type="EC" id="2.3.1.266"/>
    </reaction>
</comment>
<dbReference type="NCBIfam" id="TIGR01575">
    <property type="entry name" value="rimI"/>
    <property type="match status" value="1"/>
</dbReference>
<dbReference type="EMBL" id="UHFX01000003">
    <property type="protein sequence ID" value="SUO04562.1"/>
    <property type="molecule type" value="Genomic_DNA"/>
</dbReference>